<dbReference type="KEGG" id="mcub:MCBB_1930"/>
<dbReference type="AlphaFoldDB" id="A0A1D3L4J6"/>
<dbReference type="OrthoDB" id="70322at2157"/>
<accession>A0A1D3L4J6</accession>
<gene>
    <name evidence="2" type="ORF">MCBB_1930</name>
</gene>
<dbReference type="GeneID" id="30412768"/>
<keyword evidence="1" id="KW-1133">Transmembrane helix</keyword>
<organism evidence="2 3">
    <name type="scientific">Methanobacterium congolense</name>
    <dbReference type="NCBI Taxonomy" id="118062"/>
    <lineage>
        <taxon>Archaea</taxon>
        <taxon>Methanobacteriati</taxon>
        <taxon>Methanobacteriota</taxon>
        <taxon>Methanomada group</taxon>
        <taxon>Methanobacteria</taxon>
        <taxon>Methanobacteriales</taxon>
        <taxon>Methanobacteriaceae</taxon>
        <taxon>Methanobacterium</taxon>
    </lineage>
</organism>
<dbReference type="InterPro" id="IPR009577">
    <property type="entry name" value="Sm_multidrug_ex"/>
</dbReference>
<keyword evidence="3" id="KW-1185">Reference proteome</keyword>
<evidence type="ECO:0000313" key="3">
    <source>
        <dbReference type="Proteomes" id="UP000094707"/>
    </source>
</evidence>
<dbReference type="Proteomes" id="UP000094707">
    <property type="component" value="Chromosome I"/>
</dbReference>
<sequence length="147" mass="15976">MDLFTNITLVFISGIVELWLAVPTGIALKLNPILIVVVSASSSILAVLIVAFLGDSIRNRFIAWRYGEDKKFETRRIHDVWNKYGVVGLGLLSPLLFGAPLGTAVGITFGVRKDNLILWMSLGIIIWSVGLTAAGIMGLMSFEALSK</sequence>
<feature type="transmembrane region" description="Helical" evidence="1">
    <location>
        <begin position="33"/>
        <end position="53"/>
    </location>
</feature>
<evidence type="ECO:0000256" key="1">
    <source>
        <dbReference type="SAM" id="Phobius"/>
    </source>
</evidence>
<reference evidence="2 3" key="1">
    <citation type="submission" date="2016-08" db="EMBL/GenBank/DDBJ databases">
        <authorList>
            <person name="Seilhamer J.J."/>
        </authorList>
    </citation>
    <scope>NUCLEOTIDE SEQUENCE [LARGE SCALE GENOMIC DNA]</scope>
    <source>
        <strain evidence="2">Buetzberg</strain>
    </source>
</reference>
<dbReference type="PATRIC" id="fig|129848.4.peg.1978"/>
<protein>
    <recommendedName>
        <fullName evidence="4">Small multi-drug export protein</fullName>
    </recommendedName>
</protein>
<dbReference type="STRING" id="118062.MCBB_1930"/>
<dbReference type="RefSeq" id="WP_071907539.1">
    <property type="nucleotide sequence ID" value="NZ_LT607756.1"/>
</dbReference>
<dbReference type="EMBL" id="LT607756">
    <property type="protein sequence ID" value="SCG86478.1"/>
    <property type="molecule type" value="Genomic_DNA"/>
</dbReference>
<name>A0A1D3L4J6_9EURY</name>
<feature type="transmembrane region" description="Helical" evidence="1">
    <location>
        <begin position="7"/>
        <end position="27"/>
    </location>
</feature>
<feature type="transmembrane region" description="Helical" evidence="1">
    <location>
        <begin position="117"/>
        <end position="142"/>
    </location>
</feature>
<evidence type="ECO:0008006" key="4">
    <source>
        <dbReference type="Google" id="ProtNLM"/>
    </source>
</evidence>
<keyword evidence="1" id="KW-0472">Membrane</keyword>
<proteinExistence type="predicted"/>
<keyword evidence="1" id="KW-0812">Transmembrane</keyword>
<dbReference type="Pfam" id="PF06695">
    <property type="entry name" value="Sm_multidrug_ex"/>
    <property type="match status" value="1"/>
</dbReference>
<feature type="transmembrane region" description="Helical" evidence="1">
    <location>
        <begin position="84"/>
        <end position="111"/>
    </location>
</feature>
<evidence type="ECO:0000313" key="2">
    <source>
        <dbReference type="EMBL" id="SCG86478.1"/>
    </source>
</evidence>